<proteinExistence type="predicted"/>
<comment type="caution">
    <text evidence="1">The sequence shown here is derived from an EMBL/GenBank/DDBJ whole genome shotgun (WGS) entry which is preliminary data.</text>
</comment>
<dbReference type="AlphaFoldDB" id="A0A3U5DRK1"/>
<accession>A0A3U5DRK1</accession>
<organism evidence="1">
    <name type="scientific">Salmonella enterica I</name>
    <dbReference type="NCBI Taxonomy" id="59201"/>
    <lineage>
        <taxon>Bacteria</taxon>
        <taxon>Pseudomonadati</taxon>
        <taxon>Pseudomonadota</taxon>
        <taxon>Gammaproteobacteria</taxon>
        <taxon>Enterobacterales</taxon>
        <taxon>Enterobacteriaceae</taxon>
        <taxon>Salmonella</taxon>
    </lineage>
</organism>
<reference evidence="1" key="1">
    <citation type="journal article" date="2018" name="Genome Biol.">
        <title>SKESA: strategic k-mer extension for scrupulous assemblies.</title>
        <authorList>
            <person name="Souvorov A."/>
            <person name="Agarwala R."/>
            <person name="Lipman D.J."/>
        </authorList>
    </citation>
    <scope>NUCLEOTIDE SEQUENCE</scope>
    <source>
        <strain evidence="1">Salmonella enterica subsp. enterica</strain>
    </source>
</reference>
<reference evidence="1" key="2">
    <citation type="submission" date="2019-01" db="EMBL/GenBank/DDBJ databases">
        <authorList>
            <consortium name="NCBI Pathogen Detection Project"/>
        </authorList>
    </citation>
    <scope>NUCLEOTIDE SEQUENCE</scope>
    <source>
        <strain evidence="1">Salmonella enterica subsp. enterica</strain>
    </source>
</reference>
<evidence type="ECO:0000313" key="1">
    <source>
        <dbReference type="EMBL" id="HAD2569570.1"/>
    </source>
</evidence>
<gene>
    <name evidence="1" type="ORF">G1H57_21905</name>
</gene>
<sequence length="59" mass="7078">MTDLSLSLRRGGMRITYPPGRFLHFYAPFCRFPLLNELFFSPHLIAYGDEKLRKWVFVR</sequence>
<dbReference type="EMBL" id="DAAODK010000021">
    <property type="protein sequence ID" value="HAD2569570.1"/>
    <property type="molecule type" value="Genomic_DNA"/>
</dbReference>
<name>A0A3U5DRK1_SALET</name>
<protein>
    <submittedName>
        <fullName evidence="1">Uncharacterized protein</fullName>
    </submittedName>
</protein>